<comment type="cofactor">
    <cofactor evidence="1">
        <name>[4Fe-4S] cluster</name>
        <dbReference type="ChEBI" id="CHEBI:49883"/>
    </cofactor>
</comment>
<keyword evidence="4" id="KW-0408">Iron</keyword>
<name>A0A849BJD8_9BURK</name>
<dbReference type="GO" id="GO:0046872">
    <property type="term" value="F:metal ion binding"/>
    <property type="evidence" value="ECO:0007669"/>
    <property type="project" value="UniProtKB-KW"/>
</dbReference>
<dbReference type="EMBL" id="CP098736">
    <property type="protein sequence ID" value="USE78973.1"/>
    <property type="molecule type" value="Genomic_DNA"/>
</dbReference>
<dbReference type="InterPro" id="IPR050377">
    <property type="entry name" value="Radical_SAM_PqqE_MftC-like"/>
</dbReference>
<organism evidence="7 9">
    <name type="scientific">Cupriavidus gilardii</name>
    <dbReference type="NCBI Taxonomy" id="82541"/>
    <lineage>
        <taxon>Bacteria</taxon>
        <taxon>Pseudomonadati</taxon>
        <taxon>Pseudomonadota</taxon>
        <taxon>Betaproteobacteria</taxon>
        <taxon>Burkholderiales</taxon>
        <taxon>Burkholderiaceae</taxon>
        <taxon>Cupriavidus</taxon>
    </lineage>
</organism>
<evidence type="ECO:0000313" key="7">
    <source>
        <dbReference type="EMBL" id="NNH13725.1"/>
    </source>
</evidence>
<evidence type="ECO:0000313" key="8">
    <source>
        <dbReference type="EMBL" id="USE78973.1"/>
    </source>
</evidence>
<dbReference type="Pfam" id="PF04055">
    <property type="entry name" value="Radical_SAM"/>
    <property type="match status" value="1"/>
</dbReference>
<evidence type="ECO:0000256" key="3">
    <source>
        <dbReference type="ARBA" id="ARBA00022723"/>
    </source>
</evidence>
<feature type="domain" description="Radical SAM core" evidence="6">
    <location>
        <begin position="113"/>
        <end position="346"/>
    </location>
</feature>
<dbReference type="CDD" id="cd01335">
    <property type="entry name" value="Radical_SAM"/>
    <property type="match status" value="1"/>
</dbReference>
<dbReference type="Gene3D" id="3.20.20.70">
    <property type="entry name" value="Aldolase class I"/>
    <property type="match status" value="1"/>
</dbReference>
<evidence type="ECO:0000256" key="5">
    <source>
        <dbReference type="ARBA" id="ARBA00023014"/>
    </source>
</evidence>
<keyword evidence="3" id="KW-0479">Metal-binding</keyword>
<dbReference type="InterPro" id="IPR058240">
    <property type="entry name" value="rSAM_sf"/>
</dbReference>
<evidence type="ECO:0000259" key="6">
    <source>
        <dbReference type="PROSITE" id="PS51918"/>
    </source>
</evidence>
<keyword evidence="5" id="KW-0411">Iron-sulfur</keyword>
<dbReference type="Proteomes" id="UP000542973">
    <property type="component" value="Unassembled WGS sequence"/>
</dbReference>
<dbReference type="InterPro" id="IPR007197">
    <property type="entry name" value="rSAM"/>
</dbReference>
<gene>
    <name evidence="7" type="ORF">HLB16_23000</name>
    <name evidence="8" type="ORF">NDR89_20265</name>
</gene>
<evidence type="ECO:0000256" key="4">
    <source>
        <dbReference type="ARBA" id="ARBA00023004"/>
    </source>
</evidence>
<evidence type="ECO:0000256" key="1">
    <source>
        <dbReference type="ARBA" id="ARBA00001966"/>
    </source>
</evidence>
<dbReference type="EMBL" id="JABEMD010000058">
    <property type="protein sequence ID" value="NNH13725.1"/>
    <property type="molecule type" value="Genomic_DNA"/>
</dbReference>
<dbReference type="InterPro" id="IPR013785">
    <property type="entry name" value="Aldolase_TIM"/>
</dbReference>
<dbReference type="Proteomes" id="UP001056648">
    <property type="component" value="Chromosome 2"/>
</dbReference>
<reference evidence="7 9" key="1">
    <citation type="submission" date="2020-05" db="EMBL/GenBank/DDBJ databases">
        <title>MicrobeNet Type strains.</title>
        <authorList>
            <person name="Nicholson A.C."/>
        </authorList>
    </citation>
    <scope>NUCLEOTIDE SEQUENCE [LARGE SCALE GENOMIC DNA]</scope>
    <source>
        <strain evidence="7 9">ATCC 700815</strain>
    </source>
</reference>
<dbReference type="SFLD" id="SFLDS00029">
    <property type="entry name" value="Radical_SAM"/>
    <property type="match status" value="1"/>
</dbReference>
<dbReference type="PROSITE" id="PS51918">
    <property type="entry name" value="RADICAL_SAM"/>
    <property type="match status" value="1"/>
</dbReference>
<dbReference type="PANTHER" id="PTHR11228">
    <property type="entry name" value="RADICAL SAM DOMAIN PROTEIN"/>
    <property type="match status" value="1"/>
</dbReference>
<dbReference type="RefSeq" id="WP_151023294.1">
    <property type="nucleotide sequence ID" value="NZ_BAAAEB010000011.1"/>
</dbReference>
<keyword evidence="10" id="KW-1185">Reference proteome</keyword>
<dbReference type="SFLD" id="SFLDG01067">
    <property type="entry name" value="SPASM/twitch_domain_containing"/>
    <property type="match status" value="1"/>
</dbReference>
<reference evidence="8" key="2">
    <citation type="submission" date="2022-06" db="EMBL/GenBank/DDBJ databases">
        <title>Complete genome sequence and characterization of Cupriavidus gilardii QJ1 isolated from contaminating cells.</title>
        <authorList>
            <person name="Qi J."/>
        </authorList>
    </citation>
    <scope>NUCLEOTIDE SEQUENCE</scope>
    <source>
        <strain evidence="8">QJ1</strain>
    </source>
</reference>
<evidence type="ECO:0000256" key="2">
    <source>
        <dbReference type="ARBA" id="ARBA00022691"/>
    </source>
</evidence>
<proteinExistence type="predicted"/>
<dbReference type="GO" id="GO:0051536">
    <property type="term" value="F:iron-sulfur cluster binding"/>
    <property type="evidence" value="ECO:0007669"/>
    <property type="project" value="UniProtKB-KW"/>
</dbReference>
<keyword evidence="2" id="KW-0949">S-adenosyl-L-methionine</keyword>
<dbReference type="PANTHER" id="PTHR11228:SF7">
    <property type="entry name" value="PQQA PEPTIDE CYCLASE"/>
    <property type="match status" value="1"/>
</dbReference>
<sequence>MEFVRKQYRQARGDGFVGFLDDIGIAQTEGGPVLRLRGWAKVEAGAVRSVNCYDTTLDALSGRVAEFFERSDLPEGALAFEKDVALLPGGSTEAHDYGMLVEAEDGRLFPIYHHSPKNVQIELDGRCNLRCVICPQAFGVHSGPLSSEDLELLRPMLLQCECIEINHQGESLLSPKLGELLDMIPPHKYIAFNTNGTALKSKVARRLLENSPPVRNISISIDAPSEESFYKVRGTSLATIMKNVIAFKEARDAAGLHFPRIMITCTVMNEFMEEVHGVVAHAAKLDGMFRYWPLVGSGLHGGESWVTPFHGTTSNFNYDEQIPRDGRRWHAMAQRIAAEAERLGVTVVDAFQYSWGGEEDGAFAPINKEGVKDCPLIHRQHFFNANGNAQMCCVQTAPLFNWREVGPMNFDRHPAVIEARSDAIRGIIPKGCSGASCSYIAGELAPSATTKPLTYIERKFI</sequence>
<evidence type="ECO:0000313" key="9">
    <source>
        <dbReference type="Proteomes" id="UP000542973"/>
    </source>
</evidence>
<dbReference type="AlphaFoldDB" id="A0A849BJD8"/>
<evidence type="ECO:0000313" key="10">
    <source>
        <dbReference type="Proteomes" id="UP001056648"/>
    </source>
</evidence>
<dbReference type="SUPFAM" id="SSF102114">
    <property type="entry name" value="Radical SAM enzymes"/>
    <property type="match status" value="1"/>
</dbReference>
<protein>
    <submittedName>
        <fullName evidence="8">Radical SAM protein</fullName>
    </submittedName>
</protein>
<accession>A0A849BJD8</accession>
<dbReference type="GO" id="GO:0003824">
    <property type="term" value="F:catalytic activity"/>
    <property type="evidence" value="ECO:0007669"/>
    <property type="project" value="InterPro"/>
</dbReference>